<sequence>MDCYPILWDDSDSSSYSKPFLDEKQNIHLLSIPNINCSLLLADLITRSVTGNKYKYSAHKVLTPQEVIRRKINDGVIRNENDISRSILTMQHETEKYENSWLSTIKAYAKSSLQFLGLVEKENIDLYIQDLRRLFIQ</sequence>
<organism evidence="1 2">
    <name type="scientific">Trichonephila clavata</name>
    <name type="common">Joro spider</name>
    <name type="synonym">Nephila clavata</name>
    <dbReference type="NCBI Taxonomy" id="2740835"/>
    <lineage>
        <taxon>Eukaryota</taxon>
        <taxon>Metazoa</taxon>
        <taxon>Ecdysozoa</taxon>
        <taxon>Arthropoda</taxon>
        <taxon>Chelicerata</taxon>
        <taxon>Arachnida</taxon>
        <taxon>Araneae</taxon>
        <taxon>Araneomorphae</taxon>
        <taxon>Entelegynae</taxon>
        <taxon>Araneoidea</taxon>
        <taxon>Nephilidae</taxon>
        <taxon>Trichonephila</taxon>
    </lineage>
</organism>
<accession>A0A8X6IGX1</accession>
<dbReference type="AlphaFoldDB" id="A0A8X6IGX1"/>
<protein>
    <submittedName>
        <fullName evidence="1">Uncharacterized protein</fullName>
    </submittedName>
</protein>
<evidence type="ECO:0000313" key="1">
    <source>
        <dbReference type="EMBL" id="GFR21994.1"/>
    </source>
</evidence>
<gene>
    <name evidence="1" type="primary">AVEN_192397_1</name>
    <name evidence="1" type="ORF">TNCT_343281</name>
</gene>
<proteinExistence type="predicted"/>
<name>A0A8X6IGX1_TRICU</name>
<dbReference type="OrthoDB" id="10481863at2759"/>
<evidence type="ECO:0000313" key="2">
    <source>
        <dbReference type="Proteomes" id="UP000887116"/>
    </source>
</evidence>
<comment type="caution">
    <text evidence="1">The sequence shown here is derived from an EMBL/GenBank/DDBJ whole genome shotgun (WGS) entry which is preliminary data.</text>
</comment>
<dbReference type="Proteomes" id="UP000887116">
    <property type="component" value="Unassembled WGS sequence"/>
</dbReference>
<reference evidence="1" key="1">
    <citation type="submission" date="2020-07" db="EMBL/GenBank/DDBJ databases">
        <title>Multicomponent nature underlies the extraordinary mechanical properties of spider dragline silk.</title>
        <authorList>
            <person name="Kono N."/>
            <person name="Nakamura H."/>
            <person name="Mori M."/>
            <person name="Yoshida Y."/>
            <person name="Ohtoshi R."/>
            <person name="Malay A.D."/>
            <person name="Moran D.A.P."/>
            <person name="Tomita M."/>
            <person name="Numata K."/>
            <person name="Arakawa K."/>
        </authorList>
    </citation>
    <scope>NUCLEOTIDE SEQUENCE</scope>
</reference>
<keyword evidence="2" id="KW-1185">Reference proteome</keyword>
<dbReference type="EMBL" id="BMAO01008240">
    <property type="protein sequence ID" value="GFR21994.1"/>
    <property type="molecule type" value="Genomic_DNA"/>
</dbReference>